<feature type="domain" description="Beta-lactamase-like ARB-00930-like C-terminal" evidence="2">
    <location>
        <begin position="369"/>
        <end position="512"/>
    </location>
</feature>
<dbReference type="InterPro" id="IPR012338">
    <property type="entry name" value="Beta-lactam/transpept-like"/>
</dbReference>
<dbReference type="InterPro" id="IPR051478">
    <property type="entry name" value="Beta-lactamase-like_AB/R"/>
</dbReference>
<protein>
    <submittedName>
        <fullName evidence="3">Beta-lactamase family protein</fullName>
    </submittedName>
</protein>
<keyword evidence="4" id="KW-1185">Reference proteome</keyword>
<proteinExistence type="predicted"/>
<accession>A0A8H4KJ01</accession>
<comment type="caution">
    <text evidence="3">The sequence shown here is derived from an EMBL/GenBank/DDBJ whole genome shotgun (WGS) entry which is preliminary data.</text>
</comment>
<dbReference type="OrthoDB" id="10250282at2759"/>
<dbReference type="Proteomes" id="UP000605986">
    <property type="component" value="Unassembled WGS sequence"/>
</dbReference>
<evidence type="ECO:0000313" key="4">
    <source>
        <dbReference type="Proteomes" id="UP000605986"/>
    </source>
</evidence>
<evidence type="ECO:0000313" key="3">
    <source>
        <dbReference type="EMBL" id="KAF4450118.1"/>
    </source>
</evidence>
<gene>
    <name evidence="3" type="ORF">F53441_6717</name>
</gene>
<name>A0A8H4KJ01_9HYPO</name>
<dbReference type="AlphaFoldDB" id="A0A8H4KJ01"/>
<dbReference type="Pfam" id="PF26335">
    <property type="entry name" value="ARB_00930_C"/>
    <property type="match status" value="1"/>
</dbReference>
<feature type="domain" description="Beta-lactamase-related" evidence="1">
    <location>
        <begin position="32"/>
        <end position="348"/>
    </location>
</feature>
<evidence type="ECO:0000259" key="1">
    <source>
        <dbReference type="Pfam" id="PF00144"/>
    </source>
</evidence>
<reference evidence="3" key="1">
    <citation type="submission" date="2020-01" db="EMBL/GenBank/DDBJ databases">
        <title>Identification and distribution of gene clusters putatively required for synthesis of sphingolipid metabolism inhibitors in phylogenetically diverse species of the filamentous fungus Fusarium.</title>
        <authorList>
            <person name="Kim H.-S."/>
            <person name="Busman M."/>
            <person name="Brown D.W."/>
            <person name="Divon H."/>
            <person name="Uhlig S."/>
            <person name="Proctor R.H."/>
        </authorList>
    </citation>
    <scope>NUCLEOTIDE SEQUENCE</scope>
    <source>
        <strain evidence="3">NRRL 53441</strain>
    </source>
</reference>
<dbReference type="EMBL" id="JAADJG010000258">
    <property type="protein sequence ID" value="KAF4450118.1"/>
    <property type="molecule type" value="Genomic_DNA"/>
</dbReference>
<dbReference type="InterPro" id="IPR058664">
    <property type="entry name" value="ARB_00930-like_C"/>
</dbReference>
<dbReference type="Gene3D" id="3.40.710.10">
    <property type="entry name" value="DD-peptidase/beta-lactamase superfamily"/>
    <property type="match status" value="1"/>
</dbReference>
<dbReference type="PANTHER" id="PTHR22935:SF97">
    <property type="entry name" value="BETA-LACTAMASE-RELATED DOMAIN-CONTAINING PROTEIN"/>
    <property type="match status" value="1"/>
</dbReference>
<dbReference type="PANTHER" id="PTHR22935">
    <property type="entry name" value="PENICILLIN-BINDING PROTEIN"/>
    <property type="match status" value="1"/>
</dbReference>
<dbReference type="InterPro" id="IPR001466">
    <property type="entry name" value="Beta-lactam-related"/>
</dbReference>
<organism evidence="3 4">
    <name type="scientific">Fusarium austroafricanum</name>
    <dbReference type="NCBI Taxonomy" id="2364996"/>
    <lineage>
        <taxon>Eukaryota</taxon>
        <taxon>Fungi</taxon>
        <taxon>Dikarya</taxon>
        <taxon>Ascomycota</taxon>
        <taxon>Pezizomycotina</taxon>
        <taxon>Sordariomycetes</taxon>
        <taxon>Hypocreomycetidae</taxon>
        <taxon>Hypocreales</taxon>
        <taxon>Nectriaceae</taxon>
        <taxon>Fusarium</taxon>
        <taxon>Fusarium concolor species complex</taxon>
    </lineage>
</organism>
<sequence length="513" mass="55615">MGAFSLHDPNAASELQYHYTSPEIQNNTVGVTKVDEDSIYRFASVSKLVTAYAGMVSLTEEEWNRPFTKIFSELEKSDDLTRVPQWQYVTPLSLASYISGVIGNAPPFPVADMALDVLNAALPDPVTLGLPPRPEPNPSLSKECEGQNSSCTIEDIIKEASSRYPTYQPWTAPTYSNHGFILLGLALEKLTNQTLQDVYNNALFKPLKMSSSDATDPKHLVDRVVVPGGDIAGVFVDSGLGAASGGVYSTLNDMNKFGLSILNHTLLSEQATKQWMKPVSHTTSLNFSVGVGWEILRYTHPVTNAVTDLYTKLGDSGPNGGGVVVIPDYGVGFNCLVASTDELKSTSQRFVLDAVIRHWLPALEAQAGIEAKANFAGTYAPKDKKLNSSLALTYEPSIGGLWVSDWISNSTDVLANQPAIFKSNYGLRLLPSIYDKEHSKYAFRIRSGFNQTIADANNLYGPFTGTGSDDWISTGQFGYGGIPLDLAVFGLDDEGKAVSVELPAFNVTLKREG</sequence>
<dbReference type="SUPFAM" id="SSF56601">
    <property type="entry name" value="beta-lactamase/transpeptidase-like"/>
    <property type="match status" value="1"/>
</dbReference>
<dbReference type="Pfam" id="PF00144">
    <property type="entry name" value="Beta-lactamase"/>
    <property type="match status" value="1"/>
</dbReference>
<evidence type="ECO:0000259" key="2">
    <source>
        <dbReference type="Pfam" id="PF26335"/>
    </source>
</evidence>